<name>A0A2N9I098_FAGSY</name>
<organism evidence="1">
    <name type="scientific">Fagus sylvatica</name>
    <name type="common">Beechnut</name>
    <dbReference type="NCBI Taxonomy" id="28930"/>
    <lineage>
        <taxon>Eukaryota</taxon>
        <taxon>Viridiplantae</taxon>
        <taxon>Streptophyta</taxon>
        <taxon>Embryophyta</taxon>
        <taxon>Tracheophyta</taxon>
        <taxon>Spermatophyta</taxon>
        <taxon>Magnoliopsida</taxon>
        <taxon>eudicotyledons</taxon>
        <taxon>Gunneridae</taxon>
        <taxon>Pentapetalae</taxon>
        <taxon>rosids</taxon>
        <taxon>fabids</taxon>
        <taxon>Fagales</taxon>
        <taxon>Fagaceae</taxon>
        <taxon>Fagus</taxon>
    </lineage>
</organism>
<reference evidence="1" key="1">
    <citation type="submission" date="2018-02" db="EMBL/GenBank/DDBJ databases">
        <authorList>
            <person name="Cohen D.B."/>
            <person name="Kent A.D."/>
        </authorList>
    </citation>
    <scope>NUCLEOTIDE SEQUENCE</scope>
</reference>
<gene>
    <name evidence="1" type="ORF">FSB_LOCUS45335</name>
</gene>
<protein>
    <submittedName>
        <fullName evidence="1">Uncharacterized protein</fullName>
    </submittedName>
</protein>
<proteinExistence type="predicted"/>
<dbReference type="AlphaFoldDB" id="A0A2N9I098"/>
<dbReference type="EMBL" id="OIVN01004446">
    <property type="protein sequence ID" value="SPD17453.1"/>
    <property type="molecule type" value="Genomic_DNA"/>
</dbReference>
<sequence length="192" mass="20898">MAVRGGTLHPCLEARTSWAEQGVGQWSWLCKLQAMHVLWAASAAGLRHGIFLARARPWAMLLSSGQDRAGLPESVVFCVVCGKRAVGCRWHGRLGLGDSIGMGQGLALHIMLHGQGYTLDKLFGLPDCWARLVVGWSMCNKLCTCVPQVAATWGGSYQSVYAVGLLAASRDDTNTVIRLCLGRGLPKFKYYY</sequence>
<accession>A0A2N9I098</accession>
<evidence type="ECO:0000313" key="1">
    <source>
        <dbReference type="EMBL" id="SPD17453.1"/>
    </source>
</evidence>